<accession>A0A381Z4X7</accession>
<sequence>LIPLDKLKRPLFIALLVGFGCAKPINDETLIDKDGLKYHPDTNELYSGKVFNNRMGGKKEFEGSYKDGKKNGLWTDYHENGQKKSEGNHKDGKLDGLWTNWYANGQKFYEDVYKDGEL</sequence>
<proteinExistence type="predicted"/>
<dbReference type="Gene3D" id="2.20.110.10">
    <property type="entry name" value="Histone H3 K4-specific methyltransferase SET7/9 N-terminal domain"/>
    <property type="match status" value="1"/>
</dbReference>
<gene>
    <name evidence="1" type="ORF">METZ01_LOCUS137190</name>
</gene>
<feature type="non-terminal residue" evidence="1">
    <location>
        <position position="118"/>
    </location>
</feature>
<evidence type="ECO:0000313" key="1">
    <source>
        <dbReference type="EMBL" id="SVA84336.1"/>
    </source>
</evidence>
<dbReference type="SUPFAM" id="SSF82185">
    <property type="entry name" value="Histone H3 K4-specific methyltransferase SET7/9 N-terminal domain"/>
    <property type="match status" value="1"/>
</dbReference>
<protein>
    <submittedName>
        <fullName evidence="1">Uncharacterized protein</fullName>
    </submittedName>
</protein>
<organism evidence="1">
    <name type="scientific">marine metagenome</name>
    <dbReference type="NCBI Taxonomy" id="408172"/>
    <lineage>
        <taxon>unclassified sequences</taxon>
        <taxon>metagenomes</taxon>
        <taxon>ecological metagenomes</taxon>
    </lineage>
</organism>
<dbReference type="EMBL" id="UINC01019976">
    <property type="protein sequence ID" value="SVA84336.1"/>
    <property type="molecule type" value="Genomic_DNA"/>
</dbReference>
<dbReference type="AlphaFoldDB" id="A0A381Z4X7"/>
<name>A0A381Z4X7_9ZZZZ</name>
<reference evidence="1" key="1">
    <citation type="submission" date="2018-05" db="EMBL/GenBank/DDBJ databases">
        <authorList>
            <person name="Lanie J.A."/>
            <person name="Ng W.-L."/>
            <person name="Kazmierczak K.M."/>
            <person name="Andrzejewski T.M."/>
            <person name="Davidsen T.M."/>
            <person name="Wayne K.J."/>
            <person name="Tettelin H."/>
            <person name="Glass J.I."/>
            <person name="Rusch D."/>
            <person name="Podicherti R."/>
            <person name="Tsui H.-C.T."/>
            <person name="Winkler M.E."/>
        </authorList>
    </citation>
    <scope>NUCLEOTIDE SEQUENCE</scope>
</reference>
<dbReference type="Pfam" id="PF07661">
    <property type="entry name" value="MORN_2"/>
    <property type="match status" value="2"/>
</dbReference>
<feature type="non-terminal residue" evidence="1">
    <location>
        <position position="1"/>
    </location>
</feature>
<dbReference type="InterPro" id="IPR011652">
    <property type="entry name" value="MORN_2"/>
</dbReference>